<dbReference type="AlphaFoldDB" id="A0A0D7BB30"/>
<keyword evidence="4" id="KW-1185">Reference proteome</keyword>
<gene>
    <name evidence="3" type="ORF">CYLTODRAFT_396622</name>
</gene>
<evidence type="ECO:0000313" key="4">
    <source>
        <dbReference type="Proteomes" id="UP000054007"/>
    </source>
</evidence>
<dbReference type="InterPro" id="IPR008914">
    <property type="entry name" value="PEBP"/>
</dbReference>
<proteinExistence type="predicted"/>
<dbReference type="InterPro" id="IPR036610">
    <property type="entry name" value="PEBP-like_sf"/>
</dbReference>
<dbReference type="Proteomes" id="UP000054007">
    <property type="component" value="Unassembled WGS sequence"/>
</dbReference>
<protein>
    <submittedName>
        <fullName evidence="3">PEBP-like protein</fullName>
    </submittedName>
</protein>
<keyword evidence="2" id="KW-0732">Signal</keyword>
<evidence type="ECO:0000256" key="1">
    <source>
        <dbReference type="SAM" id="MobiDB-lite"/>
    </source>
</evidence>
<organism evidence="3 4">
    <name type="scientific">Cylindrobasidium torrendii FP15055 ss-10</name>
    <dbReference type="NCBI Taxonomy" id="1314674"/>
    <lineage>
        <taxon>Eukaryota</taxon>
        <taxon>Fungi</taxon>
        <taxon>Dikarya</taxon>
        <taxon>Basidiomycota</taxon>
        <taxon>Agaricomycotina</taxon>
        <taxon>Agaricomycetes</taxon>
        <taxon>Agaricomycetidae</taxon>
        <taxon>Agaricales</taxon>
        <taxon>Marasmiineae</taxon>
        <taxon>Physalacriaceae</taxon>
        <taxon>Cylindrobasidium</taxon>
    </lineage>
</organism>
<dbReference type="STRING" id="1314674.A0A0D7BB30"/>
<dbReference type="Pfam" id="PF01161">
    <property type="entry name" value="PBP"/>
    <property type="match status" value="1"/>
</dbReference>
<feature type="compositionally biased region" description="Low complexity" evidence="1">
    <location>
        <begin position="219"/>
        <end position="246"/>
    </location>
</feature>
<reference evidence="3 4" key="1">
    <citation type="journal article" date="2015" name="Fungal Genet. Biol.">
        <title>Evolution of novel wood decay mechanisms in Agaricales revealed by the genome sequences of Fistulina hepatica and Cylindrobasidium torrendii.</title>
        <authorList>
            <person name="Floudas D."/>
            <person name="Held B.W."/>
            <person name="Riley R."/>
            <person name="Nagy L.G."/>
            <person name="Koehler G."/>
            <person name="Ransdell A.S."/>
            <person name="Younus H."/>
            <person name="Chow J."/>
            <person name="Chiniquy J."/>
            <person name="Lipzen A."/>
            <person name="Tritt A."/>
            <person name="Sun H."/>
            <person name="Haridas S."/>
            <person name="LaButti K."/>
            <person name="Ohm R.A."/>
            <person name="Kues U."/>
            <person name="Blanchette R.A."/>
            <person name="Grigoriev I.V."/>
            <person name="Minto R.E."/>
            <person name="Hibbett D.S."/>
        </authorList>
    </citation>
    <scope>NUCLEOTIDE SEQUENCE [LARGE SCALE GENOMIC DNA]</scope>
    <source>
        <strain evidence="3 4">FP15055 ss-10</strain>
    </source>
</reference>
<feature type="chain" id="PRO_5002316902" evidence="2">
    <location>
        <begin position="18"/>
        <end position="269"/>
    </location>
</feature>
<dbReference type="SUPFAM" id="SSF49777">
    <property type="entry name" value="PEBP-like"/>
    <property type="match status" value="1"/>
</dbReference>
<evidence type="ECO:0000313" key="3">
    <source>
        <dbReference type="EMBL" id="KIY67727.1"/>
    </source>
</evidence>
<dbReference type="Gene3D" id="3.90.280.10">
    <property type="entry name" value="PEBP-like"/>
    <property type="match status" value="1"/>
</dbReference>
<accession>A0A0D7BB30</accession>
<feature type="region of interest" description="Disordered" evidence="1">
    <location>
        <begin position="218"/>
        <end position="246"/>
    </location>
</feature>
<evidence type="ECO:0000256" key="2">
    <source>
        <dbReference type="SAM" id="SignalP"/>
    </source>
</evidence>
<dbReference type="PANTHER" id="PTHR11362:SF140">
    <property type="entry name" value="PEBP-LIKE PROTEIN"/>
    <property type="match status" value="1"/>
</dbReference>
<dbReference type="OrthoDB" id="2506647at2759"/>
<name>A0A0D7BB30_9AGAR</name>
<dbReference type="InterPro" id="IPR035810">
    <property type="entry name" value="PEBP_euk"/>
</dbReference>
<dbReference type="PANTHER" id="PTHR11362">
    <property type="entry name" value="PHOSPHATIDYLETHANOLAMINE-BINDING PROTEIN"/>
    <property type="match status" value="1"/>
</dbReference>
<dbReference type="CDD" id="cd00866">
    <property type="entry name" value="PEBP_euk"/>
    <property type="match status" value="1"/>
</dbReference>
<feature type="signal peptide" evidence="2">
    <location>
        <begin position="1"/>
        <end position="17"/>
    </location>
</feature>
<sequence>MFALAALSLTVLPFVSADTALDLAGIKAHFTQSKIVPDLFESFNPEAVLTVNFPGVGDITPGQTLTQAEAGGYPSIKVTAANSSVDLGSTFTVAMVDASYVGQDDDDVTRHWLMNGCTLSDGTISNSSATSITEYGGPAPPEGEPAHRYVIAVYQQPDSFSAPEGFNQANMGISTFDFEDYLTNSKLGALVGATYMTVQTGEATTSVEATSSVDSQTLSAASQTGSSSSGASATTGASGSSSSGAPDGASALTASSAAVALGFLGFLFA</sequence>
<dbReference type="EMBL" id="KN880519">
    <property type="protein sequence ID" value="KIY67727.1"/>
    <property type="molecule type" value="Genomic_DNA"/>
</dbReference>